<keyword evidence="11 12" id="KW-0998">Cell outer membrane</keyword>
<evidence type="ECO:0000256" key="7">
    <source>
        <dbReference type="ARBA" id="ARBA00023004"/>
    </source>
</evidence>
<gene>
    <name evidence="18" type="ORF">SJ2017_3305</name>
</gene>
<keyword evidence="18" id="KW-0675">Receptor</keyword>
<feature type="chain" id="PRO_5047479438" evidence="15">
    <location>
        <begin position="30"/>
        <end position="665"/>
    </location>
</feature>
<dbReference type="InterPro" id="IPR036942">
    <property type="entry name" value="Beta-barrel_TonB_sf"/>
</dbReference>
<keyword evidence="19" id="KW-1185">Reference proteome</keyword>
<feature type="domain" description="TonB-dependent receptor plug" evidence="17">
    <location>
        <begin position="62"/>
        <end position="167"/>
    </location>
</feature>
<keyword evidence="2 12" id="KW-0813">Transport</keyword>
<keyword evidence="4" id="KW-0410">Iron transport</keyword>
<feature type="short sequence motif" description="TonB C-terminal box" evidence="13">
    <location>
        <begin position="648"/>
        <end position="665"/>
    </location>
</feature>
<evidence type="ECO:0000256" key="8">
    <source>
        <dbReference type="ARBA" id="ARBA00023065"/>
    </source>
</evidence>
<dbReference type="InterPro" id="IPR010917">
    <property type="entry name" value="TonB_rcpt_CS"/>
</dbReference>
<evidence type="ECO:0000256" key="13">
    <source>
        <dbReference type="PROSITE-ProRule" id="PRU10144"/>
    </source>
</evidence>
<dbReference type="InterPro" id="IPR000531">
    <property type="entry name" value="Beta-barrel_TonB"/>
</dbReference>
<dbReference type="Gene3D" id="2.40.170.20">
    <property type="entry name" value="TonB-dependent receptor, beta-barrel domain"/>
    <property type="match status" value="1"/>
</dbReference>
<dbReference type="Gene3D" id="2.170.130.10">
    <property type="entry name" value="TonB-dependent receptor, plug domain"/>
    <property type="match status" value="1"/>
</dbReference>
<accession>A0ABN4YMW1</accession>
<evidence type="ECO:0000256" key="6">
    <source>
        <dbReference type="ARBA" id="ARBA00022729"/>
    </source>
</evidence>
<dbReference type="Pfam" id="PF07715">
    <property type="entry name" value="Plug"/>
    <property type="match status" value="1"/>
</dbReference>
<evidence type="ECO:0000259" key="17">
    <source>
        <dbReference type="Pfam" id="PF07715"/>
    </source>
</evidence>
<dbReference type="InterPro" id="IPR012910">
    <property type="entry name" value="Plug_dom"/>
</dbReference>
<dbReference type="Proteomes" id="UP000191820">
    <property type="component" value="Chromosome"/>
</dbReference>
<protein>
    <submittedName>
        <fullName evidence="18">TonB-dependent receptor</fullName>
    </submittedName>
</protein>
<keyword evidence="8" id="KW-0406">Ion transport</keyword>
<evidence type="ECO:0000259" key="16">
    <source>
        <dbReference type="Pfam" id="PF00593"/>
    </source>
</evidence>
<keyword evidence="9 14" id="KW-0798">TonB box</keyword>
<evidence type="ECO:0000256" key="1">
    <source>
        <dbReference type="ARBA" id="ARBA00004571"/>
    </source>
</evidence>
<dbReference type="PROSITE" id="PS01156">
    <property type="entry name" value="TONB_DEPENDENT_REC_2"/>
    <property type="match status" value="1"/>
</dbReference>
<evidence type="ECO:0000256" key="11">
    <source>
        <dbReference type="ARBA" id="ARBA00023237"/>
    </source>
</evidence>
<dbReference type="PROSITE" id="PS52016">
    <property type="entry name" value="TONB_DEPENDENT_REC_3"/>
    <property type="match status" value="1"/>
</dbReference>
<evidence type="ECO:0000313" key="18">
    <source>
        <dbReference type="EMBL" id="ARD23565.1"/>
    </source>
</evidence>
<evidence type="ECO:0000313" key="19">
    <source>
        <dbReference type="Proteomes" id="UP000191820"/>
    </source>
</evidence>
<feature type="signal peptide" evidence="15">
    <location>
        <begin position="1"/>
        <end position="29"/>
    </location>
</feature>
<dbReference type="InterPro" id="IPR037066">
    <property type="entry name" value="Plug_dom_sf"/>
</dbReference>
<organism evidence="18 19">
    <name type="scientific">Shewanella japonica</name>
    <dbReference type="NCBI Taxonomy" id="93973"/>
    <lineage>
        <taxon>Bacteria</taxon>
        <taxon>Pseudomonadati</taxon>
        <taxon>Pseudomonadota</taxon>
        <taxon>Gammaproteobacteria</taxon>
        <taxon>Alteromonadales</taxon>
        <taxon>Shewanellaceae</taxon>
        <taxon>Shewanella</taxon>
    </lineage>
</organism>
<proteinExistence type="inferred from homology"/>
<evidence type="ECO:0000256" key="2">
    <source>
        <dbReference type="ARBA" id="ARBA00022448"/>
    </source>
</evidence>
<keyword evidence="5 12" id="KW-0812">Transmembrane</keyword>
<comment type="similarity">
    <text evidence="12 14">Belongs to the TonB-dependent receptor family.</text>
</comment>
<keyword evidence="6 15" id="KW-0732">Signal</keyword>
<evidence type="ECO:0000256" key="4">
    <source>
        <dbReference type="ARBA" id="ARBA00022496"/>
    </source>
</evidence>
<dbReference type="PANTHER" id="PTHR32552:SF68">
    <property type="entry name" value="FERRICHROME OUTER MEMBRANE TRANSPORTER_PHAGE RECEPTOR"/>
    <property type="match status" value="1"/>
</dbReference>
<feature type="domain" description="TonB-dependent receptor-like beta-barrel" evidence="16">
    <location>
        <begin position="244"/>
        <end position="631"/>
    </location>
</feature>
<dbReference type="SUPFAM" id="SSF56935">
    <property type="entry name" value="Porins"/>
    <property type="match status" value="1"/>
</dbReference>
<evidence type="ECO:0000256" key="10">
    <source>
        <dbReference type="ARBA" id="ARBA00023136"/>
    </source>
</evidence>
<evidence type="ECO:0000256" key="12">
    <source>
        <dbReference type="PROSITE-ProRule" id="PRU01360"/>
    </source>
</evidence>
<keyword evidence="10 12" id="KW-0472">Membrane</keyword>
<sequence length="665" mass="72573">MGTNPTKIATALSLILSVSAASFVSTANAETTNTSSTTEPAAINAETETIVVIGRSEANPLNIAANVHVIGPADIEMSGAVSLTDLLRSQAGIQVSDNNSGTTFAMRGFTASQAASNTLILIDGRRLNNIDISAPSLNAVALNQVERVEVLYGSAGVVYGDQAVGGVINIITKAPSGTGGGLELSAGSFDTYEAKGDISGQINDAWRYYLAGSYNQSDNYRDNNESETGSILGRLQYQSDKQQFFVEASYYDDNRQAPGALTLAQFEDDPSQAAPFTDDDYTHEMTTALRSGYEYQLTNEWALAADINYSDTLTTNFLWGSAGRIERNLFSFSPKATGNYQLEQGDLDIVAGIDLSVGEADFDLAYTQRNNEQKMASVYVQASVPLTSTLSYVVGGRYSEVTDDLTDQTLYPNGVELDNDAHAFELGLNYRPSIEHRFYIRANDNFRFAKVDEQAYTPVTTIGLDPQTGRSYEAGWDWTESLYTFKLNAYVLDLEDEIVYDAGRTDGPQGGGANVNADASRRFGVNTSFDVQLSEDWLLGASYDYIDAEFTEGENEGKALSWVAEHNARAYVSYDIASEWQVFAEGIYTGERYIEGDNANVDPKLDSYVLANLALNYTRDNWSASLRADNLFDEEYVSAGYYSAWGNGYYSGNGRSVRLTAGYRF</sequence>
<evidence type="ECO:0000256" key="3">
    <source>
        <dbReference type="ARBA" id="ARBA00022452"/>
    </source>
</evidence>
<dbReference type="PANTHER" id="PTHR32552">
    <property type="entry name" value="FERRICHROME IRON RECEPTOR-RELATED"/>
    <property type="match status" value="1"/>
</dbReference>
<reference evidence="18 19" key="1">
    <citation type="submission" date="2017-03" db="EMBL/GenBank/DDBJ databases">
        <title>Genome sequencing of Shewanella japonica KCTC 22435.</title>
        <authorList>
            <person name="Kim K.M."/>
        </authorList>
    </citation>
    <scope>NUCLEOTIDE SEQUENCE [LARGE SCALE GENOMIC DNA]</scope>
    <source>
        <strain evidence="18 19">KCTC 22435</strain>
    </source>
</reference>
<dbReference type="EMBL" id="CP020472">
    <property type="protein sequence ID" value="ARD23565.1"/>
    <property type="molecule type" value="Genomic_DNA"/>
</dbReference>
<evidence type="ECO:0000256" key="9">
    <source>
        <dbReference type="ARBA" id="ARBA00023077"/>
    </source>
</evidence>
<dbReference type="RefSeq" id="WP_080916519.1">
    <property type="nucleotide sequence ID" value="NZ_CP020472.1"/>
</dbReference>
<name>A0ABN4YMW1_9GAMM</name>
<dbReference type="InterPro" id="IPR039426">
    <property type="entry name" value="TonB-dep_rcpt-like"/>
</dbReference>
<keyword evidence="3 12" id="KW-1134">Transmembrane beta strand</keyword>
<comment type="subcellular location">
    <subcellularLocation>
        <location evidence="1 12">Cell outer membrane</location>
        <topology evidence="1 12">Multi-pass membrane protein</topology>
    </subcellularLocation>
</comment>
<dbReference type="Pfam" id="PF00593">
    <property type="entry name" value="TonB_dep_Rec_b-barrel"/>
    <property type="match status" value="1"/>
</dbReference>
<dbReference type="CDD" id="cd01347">
    <property type="entry name" value="ligand_gated_channel"/>
    <property type="match status" value="1"/>
</dbReference>
<keyword evidence="7" id="KW-0408">Iron</keyword>
<evidence type="ECO:0000256" key="14">
    <source>
        <dbReference type="RuleBase" id="RU003357"/>
    </source>
</evidence>
<evidence type="ECO:0000256" key="15">
    <source>
        <dbReference type="SAM" id="SignalP"/>
    </source>
</evidence>
<evidence type="ECO:0000256" key="5">
    <source>
        <dbReference type="ARBA" id="ARBA00022692"/>
    </source>
</evidence>